<organism evidence="2 3">
    <name type="scientific">Luteipulveratus flavus</name>
    <dbReference type="NCBI Taxonomy" id="3031728"/>
    <lineage>
        <taxon>Bacteria</taxon>
        <taxon>Bacillati</taxon>
        <taxon>Actinomycetota</taxon>
        <taxon>Actinomycetes</taxon>
        <taxon>Micrococcales</taxon>
        <taxon>Dermacoccaceae</taxon>
        <taxon>Luteipulveratus</taxon>
    </lineage>
</organism>
<dbReference type="InterPro" id="IPR021385">
    <property type="entry name" value="DUF3017"/>
</dbReference>
<comment type="caution">
    <text evidence="2">The sequence shown here is derived from an EMBL/GenBank/DDBJ whole genome shotgun (WGS) entry which is preliminary data.</text>
</comment>
<evidence type="ECO:0000313" key="3">
    <source>
        <dbReference type="Proteomes" id="UP001528912"/>
    </source>
</evidence>
<keyword evidence="1" id="KW-1133">Transmembrane helix</keyword>
<name>A0ABT6C478_9MICO</name>
<sequence length="87" mass="9023">MIPSRLGPVWWFLASGCAVAVTVMVVGPLRTGGYLLAAVLVLAALARLVLPGSLCAGVAVRSRFLDAVMYVALAAAIAVIFEQVKLP</sequence>
<protein>
    <submittedName>
        <fullName evidence="2">DUF3017 domain-containing protein</fullName>
    </submittedName>
</protein>
<evidence type="ECO:0000313" key="2">
    <source>
        <dbReference type="EMBL" id="MDF8263102.1"/>
    </source>
</evidence>
<dbReference type="RefSeq" id="WP_275239756.1">
    <property type="nucleotide sequence ID" value="NZ_JARFJC010000043.1"/>
</dbReference>
<keyword evidence="1" id="KW-0472">Membrane</keyword>
<reference evidence="2 3" key="1">
    <citation type="submission" date="2023-03" db="EMBL/GenBank/DDBJ databases">
        <title>YIM 133296 draft genome.</title>
        <authorList>
            <person name="Xiong L."/>
        </authorList>
    </citation>
    <scope>NUCLEOTIDE SEQUENCE [LARGE SCALE GENOMIC DNA]</scope>
    <source>
        <strain evidence="2 3">YIM 133296</strain>
    </source>
</reference>
<feature type="transmembrane region" description="Helical" evidence="1">
    <location>
        <begin position="67"/>
        <end position="84"/>
    </location>
</feature>
<evidence type="ECO:0000256" key="1">
    <source>
        <dbReference type="SAM" id="Phobius"/>
    </source>
</evidence>
<proteinExistence type="predicted"/>
<dbReference type="Pfam" id="PF11222">
    <property type="entry name" value="DUF3017"/>
    <property type="match status" value="1"/>
</dbReference>
<dbReference type="Proteomes" id="UP001528912">
    <property type="component" value="Unassembled WGS sequence"/>
</dbReference>
<keyword evidence="3" id="KW-1185">Reference proteome</keyword>
<accession>A0ABT6C478</accession>
<gene>
    <name evidence="2" type="ORF">P4R38_02430</name>
</gene>
<feature type="transmembrane region" description="Helical" evidence="1">
    <location>
        <begin position="35"/>
        <end position="60"/>
    </location>
</feature>
<keyword evidence="1" id="KW-0812">Transmembrane</keyword>
<dbReference type="PROSITE" id="PS51257">
    <property type="entry name" value="PROKAR_LIPOPROTEIN"/>
    <property type="match status" value="1"/>
</dbReference>
<dbReference type="EMBL" id="JAROAV010000008">
    <property type="protein sequence ID" value="MDF8263102.1"/>
    <property type="molecule type" value="Genomic_DNA"/>
</dbReference>
<feature type="transmembrane region" description="Helical" evidence="1">
    <location>
        <begin position="9"/>
        <end position="29"/>
    </location>
</feature>